<accession>A0AAE2CI40</accession>
<protein>
    <submittedName>
        <fullName evidence="2">Uncharacterized protein</fullName>
    </submittedName>
</protein>
<dbReference type="EMBL" id="JACGWO010000007">
    <property type="protein sequence ID" value="KAK4423003.1"/>
    <property type="molecule type" value="Genomic_DNA"/>
</dbReference>
<keyword evidence="3" id="KW-1185">Reference proteome</keyword>
<dbReference type="AlphaFoldDB" id="A0AAE2CI40"/>
<evidence type="ECO:0000313" key="3">
    <source>
        <dbReference type="Proteomes" id="UP001293254"/>
    </source>
</evidence>
<gene>
    <name evidence="2" type="ORF">Salat_1882900</name>
</gene>
<name>A0AAE2CI40_9LAMI</name>
<feature type="region of interest" description="Disordered" evidence="1">
    <location>
        <begin position="70"/>
        <end position="114"/>
    </location>
</feature>
<evidence type="ECO:0000313" key="2">
    <source>
        <dbReference type="EMBL" id="KAK4423003.1"/>
    </source>
</evidence>
<reference evidence="2" key="1">
    <citation type="submission" date="2020-06" db="EMBL/GenBank/DDBJ databases">
        <authorList>
            <person name="Li T."/>
            <person name="Hu X."/>
            <person name="Zhang T."/>
            <person name="Song X."/>
            <person name="Zhang H."/>
            <person name="Dai N."/>
            <person name="Sheng W."/>
            <person name="Hou X."/>
            <person name="Wei L."/>
        </authorList>
    </citation>
    <scope>NUCLEOTIDE SEQUENCE</scope>
    <source>
        <strain evidence="2">3651</strain>
        <tissue evidence="2">Leaf</tissue>
    </source>
</reference>
<comment type="caution">
    <text evidence="2">The sequence shown here is derived from an EMBL/GenBank/DDBJ whole genome shotgun (WGS) entry which is preliminary data.</text>
</comment>
<evidence type="ECO:0000256" key="1">
    <source>
        <dbReference type="SAM" id="MobiDB-lite"/>
    </source>
</evidence>
<dbReference type="Proteomes" id="UP001293254">
    <property type="component" value="Unassembled WGS sequence"/>
</dbReference>
<organism evidence="2 3">
    <name type="scientific">Sesamum alatum</name>
    <dbReference type="NCBI Taxonomy" id="300844"/>
    <lineage>
        <taxon>Eukaryota</taxon>
        <taxon>Viridiplantae</taxon>
        <taxon>Streptophyta</taxon>
        <taxon>Embryophyta</taxon>
        <taxon>Tracheophyta</taxon>
        <taxon>Spermatophyta</taxon>
        <taxon>Magnoliopsida</taxon>
        <taxon>eudicotyledons</taxon>
        <taxon>Gunneridae</taxon>
        <taxon>Pentapetalae</taxon>
        <taxon>asterids</taxon>
        <taxon>lamiids</taxon>
        <taxon>Lamiales</taxon>
        <taxon>Pedaliaceae</taxon>
        <taxon>Sesamum</taxon>
    </lineage>
</organism>
<sequence length="142" mass="15253">MVWGDWAEATQGRANPGECWVEGDLKSEQNKQTAAQIPQYGDRAHPVEVLCSEAQGQQIKHHVFAPPEITLPSIQVQRGRAKGNSPETNDGAEFENGGTPDFGDRDRGKSPSAEFKLVPSLAASVGTQLNVGKGKLSSIQDN</sequence>
<proteinExistence type="predicted"/>
<reference evidence="2" key="2">
    <citation type="journal article" date="2024" name="Plant">
        <title>Genomic evolution and insights into agronomic trait innovations of Sesamum species.</title>
        <authorList>
            <person name="Miao H."/>
            <person name="Wang L."/>
            <person name="Qu L."/>
            <person name="Liu H."/>
            <person name="Sun Y."/>
            <person name="Le M."/>
            <person name="Wang Q."/>
            <person name="Wei S."/>
            <person name="Zheng Y."/>
            <person name="Lin W."/>
            <person name="Duan Y."/>
            <person name="Cao H."/>
            <person name="Xiong S."/>
            <person name="Wang X."/>
            <person name="Wei L."/>
            <person name="Li C."/>
            <person name="Ma Q."/>
            <person name="Ju M."/>
            <person name="Zhao R."/>
            <person name="Li G."/>
            <person name="Mu C."/>
            <person name="Tian Q."/>
            <person name="Mei H."/>
            <person name="Zhang T."/>
            <person name="Gao T."/>
            <person name="Zhang H."/>
        </authorList>
    </citation>
    <scope>NUCLEOTIDE SEQUENCE</scope>
    <source>
        <strain evidence="2">3651</strain>
    </source>
</reference>